<organism evidence="13 14">
    <name type="scientific">Aliidiomarina halalkaliphila</name>
    <dbReference type="NCBI Taxonomy" id="2593535"/>
    <lineage>
        <taxon>Bacteria</taxon>
        <taxon>Pseudomonadati</taxon>
        <taxon>Pseudomonadota</taxon>
        <taxon>Gammaproteobacteria</taxon>
        <taxon>Alteromonadales</taxon>
        <taxon>Idiomarinaceae</taxon>
        <taxon>Aliidiomarina</taxon>
    </lineage>
</organism>
<feature type="binding site" evidence="9 11">
    <location>
        <position position="304"/>
    </location>
    <ligand>
        <name>substrate</name>
    </ligand>
</feature>
<dbReference type="InterPro" id="IPR001608">
    <property type="entry name" value="Ala_racemase_N"/>
</dbReference>
<feature type="active site" description="Proton acceptor; specific for L-alanine" evidence="9">
    <location>
        <position position="256"/>
    </location>
</feature>
<dbReference type="EC" id="5.1.1.1" evidence="5 9"/>
<feature type="modified residue" description="N6-(pyridoxal phosphate)lysine" evidence="9 10">
    <location>
        <position position="34"/>
    </location>
</feature>
<dbReference type="SUPFAM" id="SSF50621">
    <property type="entry name" value="Alanine racemase C-terminal domain-like"/>
    <property type="match status" value="1"/>
</dbReference>
<dbReference type="PANTHER" id="PTHR30511:SF4">
    <property type="entry name" value="ALANINE RACEMASE, BIOSYNTHETIC"/>
    <property type="match status" value="1"/>
</dbReference>
<comment type="similarity">
    <text evidence="4 9">Belongs to the alanine racemase family.</text>
</comment>
<feature type="binding site" evidence="9 11">
    <location>
        <position position="130"/>
    </location>
    <ligand>
        <name>substrate</name>
    </ligand>
</feature>
<dbReference type="GO" id="GO:0005829">
    <property type="term" value="C:cytosol"/>
    <property type="evidence" value="ECO:0007669"/>
    <property type="project" value="TreeGrafter"/>
</dbReference>
<proteinExistence type="inferred from homology"/>
<evidence type="ECO:0000256" key="9">
    <source>
        <dbReference type="HAMAP-Rule" id="MF_01201"/>
    </source>
</evidence>
<gene>
    <name evidence="13" type="primary">alr</name>
    <name evidence="13" type="ORF">FM042_11260</name>
</gene>
<dbReference type="UniPathway" id="UPA00042">
    <property type="reaction ID" value="UER00497"/>
</dbReference>
<protein>
    <recommendedName>
        <fullName evidence="5 9">Alanine racemase</fullName>
        <ecNumber evidence="5 9">5.1.1.1</ecNumber>
    </recommendedName>
</protein>
<evidence type="ECO:0000256" key="5">
    <source>
        <dbReference type="ARBA" id="ARBA00013089"/>
    </source>
</evidence>
<dbReference type="GO" id="GO:0008784">
    <property type="term" value="F:alanine racemase activity"/>
    <property type="evidence" value="ECO:0007669"/>
    <property type="project" value="UniProtKB-UniRule"/>
</dbReference>
<comment type="catalytic activity">
    <reaction evidence="1 9">
        <text>L-alanine = D-alanine</text>
        <dbReference type="Rhea" id="RHEA:20249"/>
        <dbReference type="ChEBI" id="CHEBI:57416"/>
        <dbReference type="ChEBI" id="CHEBI:57972"/>
        <dbReference type="EC" id="5.1.1.1"/>
    </reaction>
</comment>
<evidence type="ECO:0000256" key="2">
    <source>
        <dbReference type="ARBA" id="ARBA00001933"/>
    </source>
</evidence>
<feature type="domain" description="Alanine racemase C-terminal" evidence="12">
    <location>
        <begin position="235"/>
        <end position="359"/>
    </location>
</feature>
<comment type="pathway">
    <text evidence="3">Cell wall biogenesis; peptidoglycan biosynthesis.</text>
</comment>
<dbReference type="GO" id="GO:0030170">
    <property type="term" value="F:pyridoxal phosphate binding"/>
    <property type="evidence" value="ECO:0007669"/>
    <property type="project" value="UniProtKB-UniRule"/>
</dbReference>
<evidence type="ECO:0000256" key="3">
    <source>
        <dbReference type="ARBA" id="ARBA00004752"/>
    </source>
</evidence>
<keyword evidence="14" id="KW-1185">Reference proteome</keyword>
<dbReference type="HAMAP" id="MF_01201">
    <property type="entry name" value="Ala_racemase"/>
    <property type="match status" value="1"/>
</dbReference>
<evidence type="ECO:0000256" key="7">
    <source>
        <dbReference type="ARBA" id="ARBA00023235"/>
    </source>
</evidence>
<accession>A0A552WYU6</accession>
<name>A0A552WYU6_9GAMM</name>
<evidence type="ECO:0000256" key="11">
    <source>
        <dbReference type="PIRSR" id="PIRSR600821-52"/>
    </source>
</evidence>
<dbReference type="NCBIfam" id="TIGR00492">
    <property type="entry name" value="alr"/>
    <property type="match status" value="1"/>
</dbReference>
<dbReference type="Gene3D" id="3.20.20.10">
    <property type="entry name" value="Alanine racemase"/>
    <property type="match status" value="1"/>
</dbReference>
<dbReference type="InterPro" id="IPR000821">
    <property type="entry name" value="Ala_racemase"/>
</dbReference>
<dbReference type="PANTHER" id="PTHR30511">
    <property type="entry name" value="ALANINE RACEMASE"/>
    <property type="match status" value="1"/>
</dbReference>
<dbReference type="FunFam" id="3.20.20.10:FF:000002">
    <property type="entry name" value="Alanine racemase"/>
    <property type="match status" value="1"/>
</dbReference>
<dbReference type="FunFam" id="2.40.37.10:FF:000002">
    <property type="entry name" value="Alanine racemase"/>
    <property type="match status" value="1"/>
</dbReference>
<dbReference type="Proteomes" id="UP000320359">
    <property type="component" value="Unassembled WGS sequence"/>
</dbReference>
<evidence type="ECO:0000256" key="10">
    <source>
        <dbReference type="PIRSR" id="PIRSR600821-50"/>
    </source>
</evidence>
<dbReference type="PROSITE" id="PS00395">
    <property type="entry name" value="ALANINE_RACEMASE"/>
    <property type="match status" value="1"/>
</dbReference>
<comment type="cofactor">
    <cofactor evidence="2 9 10">
        <name>pyridoxal 5'-phosphate</name>
        <dbReference type="ChEBI" id="CHEBI:597326"/>
    </cofactor>
</comment>
<dbReference type="Pfam" id="PF01168">
    <property type="entry name" value="Ala_racemase_N"/>
    <property type="match status" value="1"/>
</dbReference>
<comment type="caution">
    <text evidence="13">The sequence shown here is derived from an EMBL/GenBank/DDBJ whole genome shotgun (WGS) entry which is preliminary data.</text>
</comment>
<comment type="function">
    <text evidence="9">Catalyzes the interconversion of L-alanine and D-alanine. May also act on other amino acids.</text>
</comment>
<dbReference type="SUPFAM" id="SSF51419">
    <property type="entry name" value="PLP-binding barrel"/>
    <property type="match status" value="1"/>
</dbReference>
<dbReference type="OrthoDB" id="9813814at2"/>
<evidence type="ECO:0000256" key="4">
    <source>
        <dbReference type="ARBA" id="ARBA00007880"/>
    </source>
</evidence>
<comment type="pathway">
    <text evidence="8 9">Amino-acid biosynthesis; D-alanine biosynthesis; D-alanine from L-alanine: step 1/1.</text>
</comment>
<dbReference type="SMART" id="SM01005">
    <property type="entry name" value="Ala_racemase_C"/>
    <property type="match status" value="1"/>
</dbReference>
<dbReference type="InterPro" id="IPR011079">
    <property type="entry name" value="Ala_racemase_C"/>
</dbReference>
<dbReference type="PRINTS" id="PR00992">
    <property type="entry name" value="ALARACEMASE"/>
</dbReference>
<dbReference type="InterPro" id="IPR009006">
    <property type="entry name" value="Ala_racemase/Decarboxylase_C"/>
</dbReference>
<evidence type="ECO:0000256" key="1">
    <source>
        <dbReference type="ARBA" id="ARBA00000316"/>
    </source>
</evidence>
<dbReference type="CDD" id="cd06827">
    <property type="entry name" value="PLPDE_III_AR_proteobact"/>
    <property type="match status" value="1"/>
</dbReference>
<dbReference type="InterPro" id="IPR020622">
    <property type="entry name" value="Ala_racemase_pyridoxalP-BS"/>
</dbReference>
<dbReference type="GO" id="GO:0030632">
    <property type="term" value="P:D-alanine biosynthetic process"/>
    <property type="evidence" value="ECO:0007669"/>
    <property type="project" value="UniProtKB-UniRule"/>
</dbReference>
<sequence length="361" mass="39249">MRPAWADIHLGALRHNLEVIRARAGSKRVLAILKANAYGHGLTRIAQELGDVDAIGVARVDEALQLRNAGVTRPIVLLEGFFDAKQIPVLAVSHIQPVLHTKHQVGQLLSIQDLPEPMRVWLKVDTGMHRLGLNPEDAERVYKTLEAAPQVAARPVLMSHFACADEPQHGQNQRQIALFESIKATLPDVTTSFANSAALFAGLAPDDDWVRPGLALYGISPFAQETGRDLDLRAVMNLQASIISVRKIRAGESVGYGAAWTASKDTWIGIVAIGYGDGYPRLAPNGTPVWINGKVYPIVGRVAMDMVTVDLGDTMSAKLGDTAQLWGPDLPVEQVAEKVGTIPYELLCNVARRVNLDYLET</sequence>
<dbReference type="AlphaFoldDB" id="A0A552WYU6"/>
<reference evidence="13 14" key="1">
    <citation type="submission" date="2019-07" db="EMBL/GenBank/DDBJ databases">
        <authorList>
            <person name="Yang M."/>
            <person name="Zhao D."/>
            <person name="Xiang H."/>
        </authorList>
    </citation>
    <scope>NUCLEOTIDE SEQUENCE [LARGE SCALE GENOMIC DNA]</scope>
    <source>
        <strain evidence="13 14">IM1326</strain>
    </source>
</reference>
<dbReference type="Gene3D" id="2.40.37.10">
    <property type="entry name" value="Lyase, Ornithine Decarboxylase, Chain A, domain 1"/>
    <property type="match status" value="1"/>
</dbReference>
<dbReference type="Pfam" id="PF00842">
    <property type="entry name" value="Ala_racemase_C"/>
    <property type="match status" value="1"/>
</dbReference>
<evidence type="ECO:0000259" key="12">
    <source>
        <dbReference type="SMART" id="SM01005"/>
    </source>
</evidence>
<keyword evidence="7 9" id="KW-0413">Isomerase</keyword>
<dbReference type="InterPro" id="IPR029066">
    <property type="entry name" value="PLP-binding_barrel"/>
</dbReference>
<dbReference type="EMBL" id="VJWL01000005">
    <property type="protein sequence ID" value="TRW47988.1"/>
    <property type="molecule type" value="Genomic_DNA"/>
</dbReference>
<evidence type="ECO:0000313" key="13">
    <source>
        <dbReference type="EMBL" id="TRW47988.1"/>
    </source>
</evidence>
<evidence type="ECO:0000256" key="8">
    <source>
        <dbReference type="ARBA" id="ARBA00037912"/>
    </source>
</evidence>
<evidence type="ECO:0000313" key="14">
    <source>
        <dbReference type="Proteomes" id="UP000320359"/>
    </source>
</evidence>
<keyword evidence="6 9" id="KW-0663">Pyridoxal phosphate</keyword>
<feature type="active site" description="Proton acceptor; specific for D-alanine" evidence="9">
    <location>
        <position position="34"/>
    </location>
</feature>
<evidence type="ECO:0000256" key="6">
    <source>
        <dbReference type="ARBA" id="ARBA00022898"/>
    </source>
</evidence>